<evidence type="ECO:0000313" key="3">
    <source>
        <dbReference type="Proteomes" id="UP000828390"/>
    </source>
</evidence>
<dbReference type="AlphaFoldDB" id="A0A9D4R1C5"/>
<protein>
    <recommendedName>
        <fullName evidence="1">Mab-21-like HhH/H2TH-like domain-containing protein</fullName>
    </recommendedName>
</protein>
<organism evidence="2 3">
    <name type="scientific">Dreissena polymorpha</name>
    <name type="common">Zebra mussel</name>
    <name type="synonym">Mytilus polymorpha</name>
    <dbReference type="NCBI Taxonomy" id="45954"/>
    <lineage>
        <taxon>Eukaryota</taxon>
        <taxon>Metazoa</taxon>
        <taxon>Spiralia</taxon>
        <taxon>Lophotrochozoa</taxon>
        <taxon>Mollusca</taxon>
        <taxon>Bivalvia</taxon>
        <taxon>Autobranchia</taxon>
        <taxon>Heteroconchia</taxon>
        <taxon>Euheterodonta</taxon>
        <taxon>Imparidentia</taxon>
        <taxon>Neoheterodontei</taxon>
        <taxon>Myida</taxon>
        <taxon>Dreissenoidea</taxon>
        <taxon>Dreissenidae</taxon>
        <taxon>Dreissena</taxon>
    </lineage>
</organism>
<reference evidence="2" key="2">
    <citation type="submission" date="2020-11" db="EMBL/GenBank/DDBJ databases">
        <authorList>
            <person name="McCartney M.A."/>
            <person name="Auch B."/>
            <person name="Kono T."/>
            <person name="Mallez S."/>
            <person name="Becker A."/>
            <person name="Gohl D.M."/>
            <person name="Silverstein K.A.T."/>
            <person name="Koren S."/>
            <person name="Bechman K.B."/>
            <person name="Herman A."/>
            <person name="Abrahante J.E."/>
            <person name="Garbe J."/>
        </authorList>
    </citation>
    <scope>NUCLEOTIDE SEQUENCE</scope>
    <source>
        <strain evidence="2">Duluth1</strain>
        <tissue evidence="2">Whole animal</tissue>
    </source>
</reference>
<dbReference type="InterPro" id="IPR046906">
    <property type="entry name" value="Mab-21_HhH/H2TH-like"/>
</dbReference>
<dbReference type="EMBL" id="JAIWYP010000003">
    <property type="protein sequence ID" value="KAH3850412.1"/>
    <property type="molecule type" value="Genomic_DNA"/>
</dbReference>
<gene>
    <name evidence="2" type="ORF">DPMN_092823</name>
</gene>
<sequence length="169" mass="19842">MGETELVNNLSGTQAKLYVILKMIVKELLKPKNKEITSFVMKNTIFWQAESNPLAMFQERNLIYWLHDALGTLRTVISSTQMPYYMIPERNLMADCGLQDAQQQNWVAVITDMMEEGPRVILRLSKIRQAVICHKEPLFWFSRRRIEVELLRLERMSRSLQCTDENGIY</sequence>
<comment type="caution">
    <text evidence="2">The sequence shown here is derived from an EMBL/GenBank/DDBJ whole genome shotgun (WGS) entry which is preliminary data.</text>
</comment>
<evidence type="ECO:0000259" key="1">
    <source>
        <dbReference type="Pfam" id="PF20266"/>
    </source>
</evidence>
<name>A0A9D4R1C5_DREPO</name>
<reference evidence="2" key="1">
    <citation type="journal article" date="2019" name="bioRxiv">
        <title>The Genome of the Zebra Mussel, Dreissena polymorpha: A Resource for Invasive Species Research.</title>
        <authorList>
            <person name="McCartney M.A."/>
            <person name="Auch B."/>
            <person name="Kono T."/>
            <person name="Mallez S."/>
            <person name="Zhang Y."/>
            <person name="Obille A."/>
            <person name="Becker A."/>
            <person name="Abrahante J.E."/>
            <person name="Garbe J."/>
            <person name="Badalamenti J.P."/>
            <person name="Herman A."/>
            <person name="Mangelson H."/>
            <person name="Liachko I."/>
            <person name="Sullivan S."/>
            <person name="Sone E.D."/>
            <person name="Koren S."/>
            <person name="Silverstein K.A.T."/>
            <person name="Beckman K.B."/>
            <person name="Gohl D.M."/>
        </authorList>
    </citation>
    <scope>NUCLEOTIDE SEQUENCE</scope>
    <source>
        <strain evidence="2">Duluth1</strain>
        <tissue evidence="2">Whole animal</tissue>
    </source>
</reference>
<evidence type="ECO:0000313" key="2">
    <source>
        <dbReference type="EMBL" id="KAH3850412.1"/>
    </source>
</evidence>
<dbReference type="Gene3D" id="1.10.1410.40">
    <property type="match status" value="1"/>
</dbReference>
<dbReference type="Proteomes" id="UP000828390">
    <property type="component" value="Unassembled WGS sequence"/>
</dbReference>
<feature type="domain" description="Mab-21-like HhH/H2TH-like" evidence="1">
    <location>
        <begin position="20"/>
        <end position="99"/>
    </location>
</feature>
<dbReference type="Pfam" id="PF20266">
    <property type="entry name" value="Mab-21_C"/>
    <property type="match status" value="1"/>
</dbReference>
<proteinExistence type="predicted"/>
<accession>A0A9D4R1C5</accession>
<keyword evidence="3" id="KW-1185">Reference proteome</keyword>